<gene>
    <name evidence="2" type="ORF">CWD77_03180</name>
</gene>
<evidence type="ECO:0000256" key="1">
    <source>
        <dbReference type="SAM" id="Phobius"/>
    </source>
</evidence>
<keyword evidence="3" id="KW-1185">Reference proteome</keyword>
<evidence type="ECO:0000313" key="3">
    <source>
        <dbReference type="Proteomes" id="UP000233398"/>
    </source>
</evidence>
<protein>
    <submittedName>
        <fullName evidence="2">Uncharacterized protein</fullName>
    </submittedName>
</protein>
<keyword evidence="1" id="KW-1133">Transmembrane helix</keyword>
<feature type="transmembrane region" description="Helical" evidence="1">
    <location>
        <begin position="30"/>
        <end position="51"/>
    </location>
</feature>
<accession>A0A2N0VK01</accession>
<proteinExistence type="predicted"/>
<evidence type="ECO:0000313" key="2">
    <source>
        <dbReference type="EMBL" id="PKD44484.1"/>
    </source>
</evidence>
<dbReference type="AlphaFoldDB" id="A0A2N0VK01"/>
<organism evidence="2 3">
    <name type="scientific">Rhodohalobacter barkolensis</name>
    <dbReference type="NCBI Taxonomy" id="2053187"/>
    <lineage>
        <taxon>Bacteria</taxon>
        <taxon>Pseudomonadati</taxon>
        <taxon>Balneolota</taxon>
        <taxon>Balneolia</taxon>
        <taxon>Balneolales</taxon>
        <taxon>Balneolaceae</taxon>
        <taxon>Rhodohalobacter</taxon>
    </lineage>
</organism>
<sequence length="59" mass="6566">MAVLITKIQLGNFVLTINDVSIDDKVTSSLTVFVLLFSLWLGMSITTHLVYQKKPGKNL</sequence>
<reference evidence="2 3" key="1">
    <citation type="submission" date="2017-11" db="EMBL/GenBank/DDBJ databases">
        <title>Rhodohalobacter 15182 sp. nov., isolated from a salt lake.</title>
        <authorList>
            <person name="Han S."/>
        </authorList>
    </citation>
    <scope>NUCLEOTIDE SEQUENCE [LARGE SCALE GENOMIC DNA]</scope>
    <source>
        <strain evidence="2 3">15182</strain>
    </source>
</reference>
<keyword evidence="1" id="KW-0472">Membrane</keyword>
<comment type="caution">
    <text evidence="2">The sequence shown here is derived from an EMBL/GenBank/DDBJ whole genome shotgun (WGS) entry which is preliminary data.</text>
</comment>
<dbReference type="EMBL" id="PISP01000001">
    <property type="protein sequence ID" value="PKD44484.1"/>
    <property type="molecule type" value="Genomic_DNA"/>
</dbReference>
<keyword evidence="1" id="KW-0812">Transmembrane</keyword>
<name>A0A2N0VK01_9BACT</name>
<dbReference type="Proteomes" id="UP000233398">
    <property type="component" value="Unassembled WGS sequence"/>
</dbReference>